<comment type="caution">
    <text evidence="2">The sequence shown here is derived from an EMBL/GenBank/DDBJ whole genome shotgun (WGS) entry which is preliminary data.</text>
</comment>
<dbReference type="Proteomes" id="UP000663836">
    <property type="component" value="Unassembled WGS sequence"/>
</dbReference>
<dbReference type="EMBL" id="CAJNOT010000043">
    <property type="protein sequence ID" value="CAF0798006.1"/>
    <property type="molecule type" value="Genomic_DNA"/>
</dbReference>
<dbReference type="Proteomes" id="UP000663864">
    <property type="component" value="Unassembled WGS sequence"/>
</dbReference>
<dbReference type="AlphaFoldDB" id="A0A813TLU8"/>
<gene>
    <name evidence="3" type="ORF">JBS370_LOCUS22834</name>
    <name evidence="2" type="ORF">JXQ802_LOCUS4881</name>
    <name evidence="1" type="ORF">ZHD862_LOCUS2258</name>
</gene>
<evidence type="ECO:0000313" key="4">
    <source>
        <dbReference type="Proteomes" id="UP000663870"/>
    </source>
</evidence>
<proteinExistence type="predicted"/>
<dbReference type="EMBL" id="CAJNOL010000070">
    <property type="protein sequence ID" value="CAF0814452.1"/>
    <property type="molecule type" value="Genomic_DNA"/>
</dbReference>
<evidence type="ECO:0000313" key="3">
    <source>
        <dbReference type="EMBL" id="CAF3938035.1"/>
    </source>
</evidence>
<protein>
    <submittedName>
        <fullName evidence="2">Uncharacterized protein</fullName>
    </submittedName>
</protein>
<evidence type="ECO:0000313" key="2">
    <source>
        <dbReference type="EMBL" id="CAF0814452.1"/>
    </source>
</evidence>
<sequence>MVNVFTLRSHYPRYESYRSQCLPLQLKTFNSLNSKQNQLYQIVNNFSSSKFDNSKIQILFKSNQRHSYSLLFTTYIHDYRPWSHAKKNLSRKQSFVTYDKVAESSVPELAALPITSKRYSLSNVTLPIPIRCCCRHSKQWRDQCLTQTQINYWKNLSCCVVIHEQEINRCN</sequence>
<keyword evidence="4" id="KW-1185">Reference proteome</keyword>
<dbReference type="Proteomes" id="UP000663870">
    <property type="component" value="Unassembled WGS sequence"/>
</dbReference>
<name>A0A813TLU8_9BILA</name>
<accession>A0A813TLU8</accession>
<organism evidence="2 4">
    <name type="scientific">Rotaria sordida</name>
    <dbReference type="NCBI Taxonomy" id="392033"/>
    <lineage>
        <taxon>Eukaryota</taxon>
        <taxon>Metazoa</taxon>
        <taxon>Spiralia</taxon>
        <taxon>Gnathifera</taxon>
        <taxon>Rotifera</taxon>
        <taxon>Eurotatoria</taxon>
        <taxon>Bdelloidea</taxon>
        <taxon>Philodinida</taxon>
        <taxon>Philodinidae</taxon>
        <taxon>Rotaria</taxon>
    </lineage>
</organism>
<dbReference type="EMBL" id="CAJOBD010003261">
    <property type="protein sequence ID" value="CAF3938035.1"/>
    <property type="molecule type" value="Genomic_DNA"/>
</dbReference>
<reference evidence="2" key="1">
    <citation type="submission" date="2021-02" db="EMBL/GenBank/DDBJ databases">
        <authorList>
            <person name="Nowell W R."/>
        </authorList>
    </citation>
    <scope>NUCLEOTIDE SEQUENCE</scope>
</reference>
<evidence type="ECO:0000313" key="1">
    <source>
        <dbReference type="EMBL" id="CAF0798006.1"/>
    </source>
</evidence>